<dbReference type="PANTHER" id="PTHR43214:SF41">
    <property type="entry name" value="NITRATE_NITRITE RESPONSE REGULATOR PROTEIN NARP"/>
    <property type="match status" value="1"/>
</dbReference>
<dbReference type="InterPro" id="IPR058245">
    <property type="entry name" value="NreC/VraR/RcsB-like_REC"/>
</dbReference>
<evidence type="ECO:0000256" key="3">
    <source>
        <dbReference type="ARBA" id="ARBA00023015"/>
    </source>
</evidence>
<dbReference type="GO" id="GO:0000160">
    <property type="term" value="P:phosphorelay signal transduction system"/>
    <property type="evidence" value="ECO:0007669"/>
    <property type="project" value="InterPro"/>
</dbReference>
<evidence type="ECO:0000256" key="6">
    <source>
        <dbReference type="PROSITE-ProRule" id="PRU00169"/>
    </source>
</evidence>
<dbReference type="GO" id="GO:0006355">
    <property type="term" value="P:regulation of DNA-templated transcription"/>
    <property type="evidence" value="ECO:0007669"/>
    <property type="project" value="InterPro"/>
</dbReference>
<dbReference type="PROSITE" id="PS50043">
    <property type="entry name" value="HTH_LUXR_2"/>
    <property type="match status" value="1"/>
</dbReference>
<gene>
    <name evidence="9" type="ORF">CO704_16065</name>
</gene>
<dbReference type="SMART" id="SM00448">
    <property type="entry name" value="REC"/>
    <property type="match status" value="1"/>
</dbReference>
<keyword evidence="3" id="KW-0805">Transcription regulation</keyword>
<feature type="modified residue" description="4-aspartylphosphate" evidence="6">
    <location>
        <position position="59"/>
    </location>
</feature>
<organism evidence="9 10">
    <name type="scientific">Cedecea neteri</name>
    <dbReference type="NCBI Taxonomy" id="158822"/>
    <lineage>
        <taxon>Bacteria</taxon>
        <taxon>Pseudomonadati</taxon>
        <taxon>Pseudomonadota</taxon>
        <taxon>Gammaproteobacteria</taxon>
        <taxon>Enterobacterales</taxon>
        <taxon>Enterobacteriaceae</taxon>
        <taxon>Cedecea</taxon>
    </lineage>
</organism>
<keyword evidence="5" id="KW-0804">Transcription</keyword>
<keyword evidence="2" id="KW-0902">Two-component regulatory system</keyword>
<reference evidence="9 10" key="1">
    <citation type="submission" date="2017-09" db="EMBL/GenBank/DDBJ databases">
        <title>FDA dAtabase for Regulatory Grade micrObial Sequences (FDA-ARGOS): Supporting development and validation of Infectious Disease Dx tests.</title>
        <authorList>
            <person name="Minogue T."/>
            <person name="Wolcott M."/>
            <person name="Wasieloski L."/>
            <person name="Aguilar W."/>
            <person name="Moore D."/>
            <person name="Tallon L."/>
            <person name="Sadzewicz L."/>
            <person name="Ott S."/>
            <person name="Zhao X."/>
            <person name="Nagaraj S."/>
            <person name="Vavikolanu K."/>
            <person name="Aluvathingal J."/>
            <person name="Nadendla S."/>
            <person name="Sichtig H."/>
        </authorList>
    </citation>
    <scope>NUCLEOTIDE SEQUENCE [LARGE SCALE GENOMIC DNA]</scope>
    <source>
        <strain evidence="9 10">FDAARGOS_392</strain>
    </source>
</reference>
<dbReference type="InterPro" id="IPR000792">
    <property type="entry name" value="Tscrpt_reg_LuxR_C"/>
</dbReference>
<keyword evidence="4 9" id="KW-0238">DNA-binding</keyword>
<evidence type="ECO:0000256" key="5">
    <source>
        <dbReference type="ARBA" id="ARBA00023163"/>
    </source>
</evidence>
<feature type="domain" description="HTH luxR-type" evidence="7">
    <location>
        <begin position="147"/>
        <end position="212"/>
    </location>
</feature>
<dbReference type="InterPro" id="IPR001789">
    <property type="entry name" value="Sig_transdc_resp-reg_receiver"/>
</dbReference>
<evidence type="ECO:0000259" key="7">
    <source>
        <dbReference type="PROSITE" id="PS50043"/>
    </source>
</evidence>
<dbReference type="InterPro" id="IPR011006">
    <property type="entry name" value="CheY-like_superfamily"/>
</dbReference>
<dbReference type="InterPro" id="IPR016032">
    <property type="entry name" value="Sig_transdc_resp-reg_C-effctor"/>
</dbReference>
<dbReference type="Gene3D" id="3.40.50.2300">
    <property type="match status" value="1"/>
</dbReference>
<dbReference type="InterPro" id="IPR039420">
    <property type="entry name" value="WalR-like"/>
</dbReference>
<dbReference type="CDD" id="cd06170">
    <property type="entry name" value="LuxR_C_like"/>
    <property type="match status" value="1"/>
</dbReference>
<dbReference type="PRINTS" id="PR00038">
    <property type="entry name" value="HTHLUXR"/>
</dbReference>
<dbReference type="PROSITE" id="PS50110">
    <property type="entry name" value="RESPONSE_REGULATORY"/>
    <property type="match status" value="1"/>
</dbReference>
<feature type="domain" description="Response regulatory" evidence="8">
    <location>
        <begin position="8"/>
        <end position="124"/>
    </location>
</feature>
<dbReference type="Pfam" id="PF00072">
    <property type="entry name" value="Response_reg"/>
    <property type="match status" value="1"/>
</dbReference>
<dbReference type="Proteomes" id="UP000217979">
    <property type="component" value="Chromosome"/>
</dbReference>
<evidence type="ECO:0000313" key="10">
    <source>
        <dbReference type="Proteomes" id="UP000217979"/>
    </source>
</evidence>
<evidence type="ECO:0000259" key="8">
    <source>
        <dbReference type="PROSITE" id="PS50110"/>
    </source>
</evidence>
<dbReference type="AlphaFoldDB" id="A0A291E5N9"/>
<dbReference type="SUPFAM" id="SSF46894">
    <property type="entry name" value="C-terminal effector domain of the bipartite response regulators"/>
    <property type="match status" value="1"/>
</dbReference>
<dbReference type="GO" id="GO:0003677">
    <property type="term" value="F:DNA binding"/>
    <property type="evidence" value="ECO:0007669"/>
    <property type="project" value="UniProtKB-KW"/>
</dbReference>
<keyword evidence="1 6" id="KW-0597">Phosphoprotein</keyword>
<evidence type="ECO:0000256" key="4">
    <source>
        <dbReference type="ARBA" id="ARBA00023125"/>
    </source>
</evidence>
<name>A0A291E5N9_9ENTR</name>
<sequence>MTDGMAIRLLLADDHILMREGLKQIFSLDKKIKVVAEAGCGKTVLSLLTETDVDVLLLDLSMPGDSGPELVQQITRLWPMLPVLVLSMHNEPQIAQMVLASGAHGFITKDQAPQTLLHAIHRVASRQRYIDPSLAEAIVFSTQENDQLRRYATLSQREKQILRLLSSGENINGIAEVLSISNKTVSTHKTRMMEKMQFDNNADIIKFAIRYHKL</sequence>
<evidence type="ECO:0000256" key="1">
    <source>
        <dbReference type="ARBA" id="ARBA00022553"/>
    </source>
</evidence>
<dbReference type="Pfam" id="PF00196">
    <property type="entry name" value="GerE"/>
    <property type="match status" value="1"/>
</dbReference>
<dbReference type="SUPFAM" id="SSF52172">
    <property type="entry name" value="CheY-like"/>
    <property type="match status" value="1"/>
</dbReference>
<accession>A0A291E5N9</accession>
<proteinExistence type="predicted"/>
<dbReference type="PANTHER" id="PTHR43214">
    <property type="entry name" value="TWO-COMPONENT RESPONSE REGULATOR"/>
    <property type="match status" value="1"/>
</dbReference>
<evidence type="ECO:0000256" key="2">
    <source>
        <dbReference type="ARBA" id="ARBA00023012"/>
    </source>
</evidence>
<evidence type="ECO:0000313" key="9">
    <source>
        <dbReference type="EMBL" id="ATF95232.1"/>
    </source>
</evidence>
<protein>
    <submittedName>
        <fullName evidence="9">DNA-binding response regulator</fullName>
    </submittedName>
</protein>
<dbReference type="SMART" id="SM00421">
    <property type="entry name" value="HTH_LUXR"/>
    <property type="match status" value="1"/>
</dbReference>
<dbReference type="CDD" id="cd17535">
    <property type="entry name" value="REC_NarL-like"/>
    <property type="match status" value="1"/>
</dbReference>
<dbReference type="EMBL" id="CP023525">
    <property type="protein sequence ID" value="ATF95232.1"/>
    <property type="molecule type" value="Genomic_DNA"/>
</dbReference>